<proteinExistence type="inferred from homology"/>
<dbReference type="RefSeq" id="WP_131147798.1">
    <property type="nucleotide sequence ID" value="NZ_BMWV01000030.1"/>
</dbReference>
<dbReference type="Pfam" id="PF12557">
    <property type="entry name" value="Co_AT_N"/>
    <property type="match status" value="1"/>
</dbReference>
<evidence type="ECO:0000313" key="13">
    <source>
        <dbReference type="Proteomes" id="UP000628442"/>
    </source>
</evidence>
<dbReference type="GO" id="GO:0006779">
    <property type="term" value="P:porphyrin-containing compound biosynthetic process"/>
    <property type="evidence" value="ECO:0007669"/>
    <property type="project" value="UniProtKB-UniRule"/>
</dbReference>
<dbReference type="PANTHER" id="PTHR46638">
    <property type="entry name" value="CORRINOID ADENOSYLTRANSFERASE"/>
    <property type="match status" value="1"/>
</dbReference>
<dbReference type="NCBIfam" id="NF004637">
    <property type="entry name" value="PRK05986.1"/>
    <property type="match status" value="1"/>
</dbReference>
<dbReference type="Proteomes" id="UP000292307">
    <property type="component" value="Chromosome"/>
</dbReference>
<dbReference type="Proteomes" id="UP000628442">
    <property type="component" value="Unassembled WGS sequence"/>
</dbReference>
<dbReference type="PIRSF" id="PIRSF015617">
    <property type="entry name" value="Adensltrnsf_CobA"/>
    <property type="match status" value="1"/>
</dbReference>
<dbReference type="GO" id="GO:0005524">
    <property type="term" value="F:ATP binding"/>
    <property type="evidence" value="ECO:0007669"/>
    <property type="project" value="UniProtKB-UniRule"/>
</dbReference>
<evidence type="ECO:0000256" key="8">
    <source>
        <dbReference type="PIRNR" id="PIRNR015617"/>
    </source>
</evidence>
<keyword evidence="8 11" id="KW-0808">Transferase</keyword>
<evidence type="ECO:0000259" key="9">
    <source>
        <dbReference type="Pfam" id="PF12557"/>
    </source>
</evidence>
<dbReference type="EC" id="2.5.1.17" evidence="3 8"/>
<evidence type="ECO:0000256" key="1">
    <source>
        <dbReference type="ARBA" id="ARBA00005121"/>
    </source>
</evidence>
<dbReference type="GO" id="GO:0008817">
    <property type="term" value="F:corrinoid adenosyltransferase activity"/>
    <property type="evidence" value="ECO:0007669"/>
    <property type="project" value="UniProtKB-UniRule"/>
</dbReference>
<evidence type="ECO:0000256" key="2">
    <source>
        <dbReference type="ARBA" id="ARBA00007487"/>
    </source>
</evidence>
<comment type="pathway">
    <text evidence="1 8">Cofactor biosynthesis; adenosylcobalamin biosynthesis; adenosylcobalamin from cob(II)yrinate a,c-diamide: step 2/7.</text>
</comment>
<name>A0A411X3V8_9BURK</name>
<dbReference type="SUPFAM" id="SSF52540">
    <property type="entry name" value="P-loop containing nucleoside triphosphate hydrolases"/>
    <property type="match status" value="1"/>
</dbReference>
<keyword evidence="12" id="KW-1185">Reference proteome</keyword>
<accession>A0A411X3V8</accession>
<sequence>MTTPDDTAALNERHRARMERKKAIIDAKIAAADKQIGIIIVNTGNGKGKSSSGFGMAIRALGHGMKVGIVQFIKGAMATGEEQFLRRFPEEVSFHAMGEGYTWETQNRERDIAKAAEAWEQAKRFLADPAIGMVVLDELNIALKYRYLDVENVIADMLERPSMQHVVITGRGAPPELIEIADTVTEMNVVKHAFKAGIAAQAGTEW</sequence>
<keyword evidence="8" id="KW-0547">Nucleotide-binding</keyword>
<comment type="subcellular location">
    <subcellularLocation>
        <location evidence="8">Cytoplasm</location>
    </subcellularLocation>
</comment>
<dbReference type="EMBL" id="BMWV01000030">
    <property type="protein sequence ID" value="GGY70312.1"/>
    <property type="molecule type" value="Genomic_DNA"/>
</dbReference>
<dbReference type="Gene3D" id="3.40.50.300">
    <property type="entry name" value="P-loop containing nucleotide triphosphate hydrolases"/>
    <property type="match status" value="1"/>
</dbReference>
<dbReference type="CDD" id="cd00561">
    <property type="entry name" value="CobA_ACA"/>
    <property type="match status" value="1"/>
</dbReference>
<evidence type="ECO:0000313" key="11">
    <source>
        <dbReference type="EMBL" id="QBI03706.1"/>
    </source>
</evidence>
<keyword evidence="8" id="KW-0169">Cobalamin biosynthesis</keyword>
<protein>
    <recommendedName>
        <fullName evidence="3 8">Corrinoid adenosyltransferase</fullName>
        <ecNumber evidence="3 8">2.5.1.17</ecNumber>
    </recommendedName>
    <alternativeName>
        <fullName evidence="8">Cob(II)alamin adenosyltransferase</fullName>
    </alternativeName>
    <alternativeName>
        <fullName evidence="8">Cob(II)yrinic acid a,c-diamide adenosyltransferase</fullName>
    </alternativeName>
</protein>
<gene>
    <name evidence="10" type="primary">cobO</name>
    <name evidence="11" type="ORF">EYF70_24910</name>
    <name evidence="10" type="ORF">GCM10007387_60330</name>
</gene>
<comment type="catalytic activity">
    <reaction evidence="6 8">
        <text>2 cob(II)yrinate a,c diamide + reduced [electron-transfer flavoprotein] + 2 ATP = 2 adenosylcob(III)yrinate a,c-diamide + 2 triphosphate + oxidized [electron-transfer flavoprotein] + 3 H(+)</text>
        <dbReference type="Rhea" id="RHEA:11528"/>
        <dbReference type="Rhea" id="RHEA-COMP:10685"/>
        <dbReference type="Rhea" id="RHEA-COMP:10686"/>
        <dbReference type="ChEBI" id="CHEBI:15378"/>
        <dbReference type="ChEBI" id="CHEBI:18036"/>
        <dbReference type="ChEBI" id="CHEBI:30616"/>
        <dbReference type="ChEBI" id="CHEBI:57692"/>
        <dbReference type="ChEBI" id="CHEBI:58307"/>
        <dbReference type="ChEBI" id="CHEBI:58503"/>
        <dbReference type="ChEBI" id="CHEBI:58537"/>
        <dbReference type="EC" id="2.5.1.17"/>
    </reaction>
</comment>
<comment type="function">
    <text evidence="5 8">Required for both de novo synthesis of the corrin ring for the assimilation of exogenous corrinoids. Participates in the adenosylation of a variety of incomplete and complete corrinoids.</text>
</comment>
<reference evidence="11 12" key="2">
    <citation type="submission" date="2019-02" db="EMBL/GenBank/DDBJ databases">
        <title>Draft Genome Sequences of Six Type Strains of the Genus Massilia.</title>
        <authorList>
            <person name="Miess H."/>
            <person name="Frediansyhah A."/>
            <person name="Gross H."/>
        </authorList>
    </citation>
    <scope>NUCLEOTIDE SEQUENCE [LARGE SCALE GENOMIC DNA]</scope>
    <source>
        <strain evidence="11 12">DSM 17472</strain>
    </source>
</reference>
<reference evidence="10" key="1">
    <citation type="journal article" date="2014" name="Int. J. Syst. Evol. Microbiol.">
        <title>Complete genome sequence of Corynebacterium casei LMG S-19264T (=DSM 44701T), isolated from a smear-ripened cheese.</title>
        <authorList>
            <consortium name="US DOE Joint Genome Institute (JGI-PGF)"/>
            <person name="Walter F."/>
            <person name="Albersmeier A."/>
            <person name="Kalinowski J."/>
            <person name="Ruckert C."/>
        </authorList>
    </citation>
    <scope>NUCLEOTIDE SEQUENCE</scope>
    <source>
        <strain evidence="10">KCTC 12343</strain>
    </source>
</reference>
<dbReference type="InterPro" id="IPR003724">
    <property type="entry name" value="CblAdoTrfase_CobA"/>
</dbReference>
<evidence type="ECO:0000313" key="12">
    <source>
        <dbReference type="Proteomes" id="UP000292307"/>
    </source>
</evidence>
<comment type="catalytic activity">
    <reaction evidence="7 8">
        <text>2 cob(II)alamin + reduced [electron-transfer flavoprotein] + 2 ATP = 2 adenosylcob(III)alamin + 2 triphosphate + oxidized [electron-transfer flavoprotein] + 3 H(+)</text>
        <dbReference type="Rhea" id="RHEA:28671"/>
        <dbReference type="Rhea" id="RHEA-COMP:10685"/>
        <dbReference type="Rhea" id="RHEA-COMP:10686"/>
        <dbReference type="ChEBI" id="CHEBI:15378"/>
        <dbReference type="ChEBI" id="CHEBI:16304"/>
        <dbReference type="ChEBI" id="CHEBI:18036"/>
        <dbReference type="ChEBI" id="CHEBI:18408"/>
        <dbReference type="ChEBI" id="CHEBI:30616"/>
        <dbReference type="ChEBI" id="CHEBI:57692"/>
        <dbReference type="ChEBI" id="CHEBI:58307"/>
        <dbReference type="EC" id="2.5.1.17"/>
    </reaction>
</comment>
<dbReference type="Pfam" id="PF02572">
    <property type="entry name" value="CobA_CobO_BtuR"/>
    <property type="match status" value="1"/>
</dbReference>
<dbReference type="EMBL" id="CP036401">
    <property type="protein sequence ID" value="QBI03706.1"/>
    <property type="molecule type" value="Genomic_DNA"/>
</dbReference>
<comment type="similarity">
    <text evidence="2 8">Belongs to the Cob(I)alamin adenosyltransferase family.</text>
</comment>
<dbReference type="NCBIfam" id="TIGR00708">
    <property type="entry name" value="cobA"/>
    <property type="match status" value="1"/>
</dbReference>
<dbReference type="OrthoDB" id="9810309at2"/>
<evidence type="ECO:0000256" key="3">
    <source>
        <dbReference type="ARBA" id="ARBA00012454"/>
    </source>
</evidence>
<evidence type="ECO:0000256" key="4">
    <source>
        <dbReference type="ARBA" id="ARBA00023244"/>
    </source>
</evidence>
<dbReference type="InterPro" id="IPR027417">
    <property type="entry name" value="P-loop_NTPase"/>
</dbReference>
<organism evidence="10 13">
    <name type="scientific">Pseudoduganella albidiflava</name>
    <dbReference type="NCBI Taxonomy" id="321983"/>
    <lineage>
        <taxon>Bacteria</taxon>
        <taxon>Pseudomonadati</taxon>
        <taxon>Pseudomonadota</taxon>
        <taxon>Betaproteobacteria</taxon>
        <taxon>Burkholderiales</taxon>
        <taxon>Oxalobacteraceae</taxon>
        <taxon>Telluria group</taxon>
        <taxon>Pseudoduganella</taxon>
    </lineage>
</organism>
<evidence type="ECO:0000313" key="10">
    <source>
        <dbReference type="EMBL" id="GGY70312.1"/>
    </source>
</evidence>
<feature type="domain" description="Cob(I)alamin adenosyltransferase N-terminal" evidence="9">
    <location>
        <begin position="8"/>
        <end position="29"/>
    </location>
</feature>
<keyword evidence="4 8" id="KW-0627">Porphyrin biosynthesis</keyword>
<reference evidence="10" key="3">
    <citation type="submission" date="2022-12" db="EMBL/GenBank/DDBJ databases">
        <authorList>
            <person name="Sun Q."/>
            <person name="Kim S."/>
        </authorList>
    </citation>
    <scope>NUCLEOTIDE SEQUENCE</scope>
    <source>
        <strain evidence="10">KCTC 12343</strain>
    </source>
</reference>
<evidence type="ECO:0000256" key="6">
    <source>
        <dbReference type="ARBA" id="ARBA00048555"/>
    </source>
</evidence>
<keyword evidence="8" id="KW-0067">ATP-binding</keyword>
<dbReference type="InterPro" id="IPR025826">
    <property type="entry name" value="Co_AT_N_dom"/>
</dbReference>
<keyword evidence="8" id="KW-0963">Cytoplasm</keyword>
<evidence type="ECO:0000256" key="7">
    <source>
        <dbReference type="ARBA" id="ARBA00048692"/>
    </source>
</evidence>
<evidence type="ECO:0000256" key="5">
    <source>
        <dbReference type="ARBA" id="ARBA00024929"/>
    </source>
</evidence>
<dbReference type="PANTHER" id="PTHR46638:SF1">
    <property type="entry name" value="CORRINOID ADENOSYLTRANSFERASE"/>
    <property type="match status" value="1"/>
</dbReference>
<dbReference type="GO" id="GO:0009236">
    <property type="term" value="P:cobalamin biosynthetic process"/>
    <property type="evidence" value="ECO:0007669"/>
    <property type="project" value="UniProtKB-UniRule"/>
</dbReference>
<dbReference type="AlphaFoldDB" id="A0A411X3V8"/>
<dbReference type="GO" id="GO:0005737">
    <property type="term" value="C:cytoplasm"/>
    <property type="evidence" value="ECO:0007669"/>
    <property type="project" value="UniProtKB-SubCell"/>
</dbReference>